<accession>A0A381QIS2</accession>
<name>A0A381QIS2_9ZZZZ</name>
<protein>
    <submittedName>
        <fullName evidence="1">Uncharacterized protein</fullName>
    </submittedName>
</protein>
<dbReference type="EMBL" id="UINC01001367">
    <property type="protein sequence ID" value="SUZ78794.1"/>
    <property type="molecule type" value="Genomic_DNA"/>
</dbReference>
<organism evidence="1">
    <name type="scientific">marine metagenome</name>
    <dbReference type="NCBI Taxonomy" id="408172"/>
    <lineage>
        <taxon>unclassified sequences</taxon>
        <taxon>metagenomes</taxon>
        <taxon>ecological metagenomes</taxon>
    </lineage>
</organism>
<reference evidence="1" key="1">
    <citation type="submission" date="2018-05" db="EMBL/GenBank/DDBJ databases">
        <authorList>
            <person name="Lanie J.A."/>
            <person name="Ng W.-L."/>
            <person name="Kazmierczak K.M."/>
            <person name="Andrzejewski T.M."/>
            <person name="Davidsen T.M."/>
            <person name="Wayne K.J."/>
            <person name="Tettelin H."/>
            <person name="Glass J.I."/>
            <person name="Rusch D."/>
            <person name="Podicherti R."/>
            <person name="Tsui H.-C.T."/>
            <person name="Winkler M.E."/>
        </authorList>
    </citation>
    <scope>NUCLEOTIDE SEQUENCE</scope>
</reference>
<sequence>MAHAWVDVTYLEQEDFDRQVAERSGRPAAQDDNQ</sequence>
<gene>
    <name evidence="1" type="ORF">METZ01_LOCUS31648</name>
</gene>
<proteinExistence type="predicted"/>
<evidence type="ECO:0000313" key="1">
    <source>
        <dbReference type="EMBL" id="SUZ78794.1"/>
    </source>
</evidence>
<dbReference type="AlphaFoldDB" id="A0A381QIS2"/>